<dbReference type="GO" id="GO:0007234">
    <property type="term" value="P:osmosensory signaling via phosphorelay pathway"/>
    <property type="evidence" value="ECO:0007669"/>
    <property type="project" value="TreeGrafter"/>
</dbReference>
<dbReference type="InterPro" id="IPR050351">
    <property type="entry name" value="BphY/WalK/GraS-like"/>
</dbReference>
<evidence type="ECO:0000313" key="7">
    <source>
        <dbReference type="EMBL" id="MBB5378117.1"/>
    </source>
</evidence>
<dbReference type="SMART" id="SM00387">
    <property type="entry name" value="HATPase_c"/>
    <property type="match status" value="1"/>
</dbReference>
<dbReference type="PRINTS" id="PR00344">
    <property type="entry name" value="BCTRLSENSOR"/>
</dbReference>
<dbReference type="GO" id="GO:0000156">
    <property type="term" value="F:phosphorelay response regulator activity"/>
    <property type="evidence" value="ECO:0007669"/>
    <property type="project" value="TreeGrafter"/>
</dbReference>
<dbReference type="GO" id="GO:0030295">
    <property type="term" value="F:protein kinase activator activity"/>
    <property type="evidence" value="ECO:0007669"/>
    <property type="project" value="TreeGrafter"/>
</dbReference>
<keyword evidence="9" id="KW-1185">Reference proteome</keyword>
<reference evidence="6" key="1">
    <citation type="journal article" date="2014" name="Int. J. Syst. Evol. Microbiol.">
        <title>Complete genome of a new Firmicutes species belonging to the dominant human colonic microbiota ('Ruminococcus bicirculans') reveals two chromosomes and a selective capacity to utilize plant glucans.</title>
        <authorList>
            <consortium name="NISC Comparative Sequencing Program"/>
            <person name="Wegmann U."/>
            <person name="Louis P."/>
            <person name="Goesmann A."/>
            <person name="Henrissat B."/>
            <person name="Duncan S.H."/>
            <person name="Flint H.J."/>
        </authorList>
    </citation>
    <scope>NUCLEOTIDE SEQUENCE</scope>
    <source>
        <strain evidence="6">CGMCC 1.18437</strain>
    </source>
</reference>
<dbReference type="PANTHER" id="PTHR42878">
    <property type="entry name" value="TWO-COMPONENT HISTIDINE KINASE"/>
    <property type="match status" value="1"/>
</dbReference>
<evidence type="ECO:0000256" key="2">
    <source>
        <dbReference type="ARBA" id="ARBA00012438"/>
    </source>
</evidence>
<dbReference type="InterPro" id="IPR029016">
    <property type="entry name" value="GAF-like_dom_sf"/>
</dbReference>
<evidence type="ECO:0000256" key="4">
    <source>
        <dbReference type="ARBA" id="ARBA00022777"/>
    </source>
</evidence>
<name>A0A7W8KH62_9DEIO</name>
<dbReference type="GO" id="GO:0004673">
    <property type="term" value="F:protein histidine kinase activity"/>
    <property type="evidence" value="ECO:0007669"/>
    <property type="project" value="UniProtKB-EC"/>
</dbReference>
<organism evidence="7 8">
    <name type="scientific">Deinococcus metalli</name>
    <dbReference type="NCBI Taxonomy" id="1141878"/>
    <lineage>
        <taxon>Bacteria</taxon>
        <taxon>Thermotogati</taxon>
        <taxon>Deinococcota</taxon>
        <taxon>Deinococci</taxon>
        <taxon>Deinococcales</taxon>
        <taxon>Deinococcaceae</taxon>
        <taxon>Deinococcus</taxon>
    </lineage>
</organism>
<dbReference type="Pfam" id="PF02518">
    <property type="entry name" value="HATPase_c"/>
    <property type="match status" value="1"/>
</dbReference>
<dbReference type="SUPFAM" id="SSF55781">
    <property type="entry name" value="GAF domain-like"/>
    <property type="match status" value="2"/>
</dbReference>
<evidence type="ECO:0000256" key="3">
    <source>
        <dbReference type="ARBA" id="ARBA00022679"/>
    </source>
</evidence>
<reference evidence="6" key="4">
    <citation type="submission" date="2024-05" db="EMBL/GenBank/DDBJ databases">
        <authorList>
            <person name="Sun Q."/>
            <person name="Zhou Y."/>
        </authorList>
    </citation>
    <scope>NUCLEOTIDE SEQUENCE</scope>
    <source>
        <strain evidence="6">CGMCC 1.18437</strain>
    </source>
</reference>
<gene>
    <name evidence="6" type="ORF">GCM10017781_33620</name>
    <name evidence="7" type="ORF">HNQ07_003618</name>
</gene>
<evidence type="ECO:0000313" key="9">
    <source>
        <dbReference type="Proteomes" id="UP000619376"/>
    </source>
</evidence>
<dbReference type="RefSeq" id="WP_184114272.1">
    <property type="nucleotide sequence ID" value="NZ_BNAJ01000009.1"/>
</dbReference>
<evidence type="ECO:0000259" key="5">
    <source>
        <dbReference type="PROSITE" id="PS50109"/>
    </source>
</evidence>
<dbReference type="EMBL" id="JACHFK010000010">
    <property type="protein sequence ID" value="MBB5378117.1"/>
    <property type="molecule type" value="Genomic_DNA"/>
</dbReference>
<accession>A0A7W8KH62</accession>
<proteinExistence type="predicted"/>
<sequence>MLPATPDDAATDPYAAALTAFMQFTERSTVAHDPVALGQLAVEVMDAFFPDGTSAYYELDGEFAKARAMSASTTPALAAVVRQGLPRTMPMLALMFSTARAVFSEWNAAEQHVPESADYRAGAVFPIWRADQPIGVFGLGATHAPAFTERERLVYLAVGRALQLALERTWAAEAQDAELRQLRRRHEALEAFVALEREPAFLSDPDTVVLHAVRLVHLLFPGTFVRYWTLTGKHWVVQGEAGQPPAEGLLERLPVPESVAIQPLPHVARQLTERESVHVHGEVRGALEVTRRDSTPWSTPDRAALETVAVHLGLALERAGEVQRTQLRPQAWTEKVQAARDESLAFSEAVWLDLRRDLDRLTPSVEGEDARDRLNHLYSRLDALLDYAELTRRPMSIGLVDLGALTRVVQSELDGETLNRRIDWHVGHLPVVRGDREVLREVLRALLRNALTFTGDDARIEVWGEAHPEGHVVFVRDNGAGFDPAFAPHLFEPGSQLGDEGHGLGLAAVRHLVERHGGRVWAEGQPGQGATVMFSLPR</sequence>
<protein>
    <recommendedName>
        <fullName evidence="2">histidine kinase</fullName>
        <ecNumber evidence="2">2.7.13.3</ecNumber>
    </recommendedName>
</protein>
<dbReference type="InterPro" id="IPR005467">
    <property type="entry name" value="His_kinase_dom"/>
</dbReference>
<reference evidence="9" key="2">
    <citation type="journal article" date="2019" name="Int. J. Syst. Evol. Microbiol.">
        <title>The Global Catalogue of Microorganisms (GCM) 10K type strain sequencing project: providing services to taxonomists for standard genome sequencing and annotation.</title>
        <authorList>
            <consortium name="The Broad Institute Genomics Platform"/>
            <consortium name="The Broad Institute Genome Sequencing Center for Infectious Disease"/>
            <person name="Wu L."/>
            <person name="Ma J."/>
        </authorList>
    </citation>
    <scope>NUCLEOTIDE SEQUENCE [LARGE SCALE GENOMIC DNA]</scope>
    <source>
        <strain evidence="9">CGMCC 1.18437</strain>
    </source>
</reference>
<dbReference type="Gene3D" id="3.30.565.10">
    <property type="entry name" value="Histidine kinase-like ATPase, C-terminal domain"/>
    <property type="match status" value="1"/>
</dbReference>
<dbReference type="Gene3D" id="3.30.450.40">
    <property type="match status" value="2"/>
</dbReference>
<comment type="catalytic activity">
    <reaction evidence="1">
        <text>ATP + protein L-histidine = ADP + protein N-phospho-L-histidine.</text>
        <dbReference type="EC" id="2.7.13.3"/>
    </reaction>
</comment>
<evidence type="ECO:0000313" key="6">
    <source>
        <dbReference type="EMBL" id="GHF54575.1"/>
    </source>
</evidence>
<feature type="domain" description="Histidine kinase" evidence="5">
    <location>
        <begin position="349"/>
        <end position="538"/>
    </location>
</feature>
<dbReference type="EMBL" id="BNAJ01000009">
    <property type="protein sequence ID" value="GHF54575.1"/>
    <property type="molecule type" value="Genomic_DNA"/>
</dbReference>
<dbReference type="Proteomes" id="UP000619376">
    <property type="component" value="Unassembled WGS sequence"/>
</dbReference>
<dbReference type="PANTHER" id="PTHR42878:SF15">
    <property type="entry name" value="BACTERIOPHYTOCHROME"/>
    <property type="match status" value="1"/>
</dbReference>
<keyword evidence="3" id="KW-0808">Transferase</keyword>
<dbReference type="Proteomes" id="UP000539473">
    <property type="component" value="Unassembled WGS sequence"/>
</dbReference>
<dbReference type="AlphaFoldDB" id="A0A7W8KH62"/>
<reference evidence="7 8" key="3">
    <citation type="submission" date="2020-08" db="EMBL/GenBank/DDBJ databases">
        <title>Genomic Encyclopedia of Type Strains, Phase IV (KMG-IV): sequencing the most valuable type-strain genomes for metagenomic binning, comparative biology and taxonomic classification.</title>
        <authorList>
            <person name="Goeker M."/>
        </authorList>
    </citation>
    <scope>NUCLEOTIDE SEQUENCE [LARGE SCALE GENOMIC DNA]</scope>
    <source>
        <strain evidence="7 8">DSM 27521</strain>
    </source>
</reference>
<evidence type="ECO:0000256" key="1">
    <source>
        <dbReference type="ARBA" id="ARBA00000085"/>
    </source>
</evidence>
<dbReference type="InterPro" id="IPR004358">
    <property type="entry name" value="Sig_transdc_His_kin-like_C"/>
</dbReference>
<evidence type="ECO:0000313" key="8">
    <source>
        <dbReference type="Proteomes" id="UP000539473"/>
    </source>
</evidence>
<dbReference type="InterPro" id="IPR003594">
    <property type="entry name" value="HATPase_dom"/>
</dbReference>
<dbReference type="EC" id="2.7.13.3" evidence="2"/>
<comment type="caution">
    <text evidence="7">The sequence shown here is derived from an EMBL/GenBank/DDBJ whole genome shotgun (WGS) entry which is preliminary data.</text>
</comment>
<dbReference type="PROSITE" id="PS50109">
    <property type="entry name" value="HIS_KIN"/>
    <property type="match status" value="1"/>
</dbReference>
<dbReference type="SUPFAM" id="SSF55874">
    <property type="entry name" value="ATPase domain of HSP90 chaperone/DNA topoisomerase II/histidine kinase"/>
    <property type="match status" value="1"/>
</dbReference>
<keyword evidence="4 7" id="KW-0418">Kinase</keyword>
<dbReference type="InterPro" id="IPR036890">
    <property type="entry name" value="HATPase_C_sf"/>
</dbReference>